<evidence type="ECO:0000313" key="3">
    <source>
        <dbReference type="Proteomes" id="UP000029492"/>
    </source>
</evidence>
<dbReference type="KEGG" id="mor:MOC_3471"/>
<evidence type="ECO:0000313" key="2">
    <source>
        <dbReference type="EMBL" id="AIQ91226.1"/>
    </source>
</evidence>
<feature type="region of interest" description="Disordered" evidence="1">
    <location>
        <begin position="1"/>
        <end position="39"/>
    </location>
</feature>
<dbReference type="HOGENOM" id="CLU_3312625_0_0_5"/>
<accession>A0A089NTG2</accession>
<reference evidence="2 3" key="1">
    <citation type="journal article" date="2014" name="PLoS ONE">
        <title>Genome Information of Methylobacterium oryzae, a Plant-Probiotic Methylotroph in the Phyllosphere.</title>
        <authorList>
            <person name="Kwak M.J."/>
            <person name="Jeong H."/>
            <person name="Madhaiyan M."/>
            <person name="Lee Y."/>
            <person name="Sa T.M."/>
            <person name="Oh T.K."/>
            <person name="Kim J.F."/>
        </authorList>
    </citation>
    <scope>NUCLEOTIDE SEQUENCE [LARGE SCALE GENOMIC DNA]</scope>
    <source>
        <strain evidence="2 3">CBMB20</strain>
    </source>
</reference>
<dbReference type="AlphaFoldDB" id="A0A089NTG2"/>
<protein>
    <submittedName>
        <fullName evidence="2">Protein of unassigned function</fullName>
    </submittedName>
</protein>
<organism evidence="2 3">
    <name type="scientific">Methylobacterium oryzae CBMB20</name>
    <dbReference type="NCBI Taxonomy" id="693986"/>
    <lineage>
        <taxon>Bacteria</taxon>
        <taxon>Pseudomonadati</taxon>
        <taxon>Pseudomonadota</taxon>
        <taxon>Alphaproteobacteria</taxon>
        <taxon>Hyphomicrobiales</taxon>
        <taxon>Methylobacteriaceae</taxon>
        <taxon>Methylobacterium</taxon>
    </lineage>
</organism>
<dbReference type="Proteomes" id="UP000029492">
    <property type="component" value="Chromosome"/>
</dbReference>
<evidence type="ECO:0000256" key="1">
    <source>
        <dbReference type="SAM" id="MobiDB-lite"/>
    </source>
</evidence>
<name>A0A089NTG2_9HYPH</name>
<dbReference type="EMBL" id="CP003811">
    <property type="protein sequence ID" value="AIQ91226.1"/>
    <property type="molecule type" value="Genomic_DNA"/>
</dbReference>
<proteinExistence type="predicted"/>
<sequence>MRSNVMADSEIGTGLLRRCERSDDAGRKKSVYPGGSTSI</sequence>
<feature type="compositionally biased region" description="Basic and acidic residues" evidence="1">
    <location>
        <begin position="17"/>
        <end position="27"/>
    </location>
</feature>
<gene>
    <name evidence="2" type="ORF">MOC_3471</name>
</gene>
<keyword evidence="3" id="KW-1185">Reference proteome</keyword>